<organism evidence="1 2">
    <name type="scientific">Catharanthus roseus</name>
    <name type="common">Madagascar periwinkle</name>
    <name type="synonym">Vinca rosea</name>
    <dbReference type="NCBI Taxonomy" id="4058"/>
    <lineage>
        <taxon>Eukaryota</taxon>
        <taxon>Viridiplantae</taxon>
        <taxon>Streptophyta</taxon>
        <taxon>Embryophyta</taxon>
        <taxon>Tracheophyta</taxon>
        <taxon>Spermatophyta</taxon>
        <taxon>Magnoliopsida</taxon>
        <taxon>eudicotyledons</taxon>
        <taxon>Gunneridae</taxon>
        <taxon>Pentapetalae</taxon>
        <taxon>asterids</taxon>
        <taxon>lamiids</taxon>
        <taxon>Gentianales</taxon>
        <taxon>Apocynaceae</taxon>
        <taxon>Rauvolfioideae</taxon>
        <taxon>Vinceae</taxon>
        <taxon>Catharanthinae</taxon>
        <taxon>Catharanthus</taxon>
    </lineage>
</organism>
<reference evidence="2" key="1">
    <citation type="journal article" date="2023" name="Nat. Plants">
        <title>Single-cell RNA sequencing provides a high-resolution roadmap for understanding the multicellular compartmentation of specialized metabolism.</title>
        <authorList>
            <person name="Sun S."/>
            <person name="Shen X."/>
            <person name="Li Y."/>
            <person name="Li Y."/>
            <person name="Wang S."/>
            <person name="Li R."/>
            <person name="Zhang H."/>
            <person name="Shen G."/>
            <person name="Guo B."/>
            <person name="Wei J."/>
            <person name="Xu J."/>
            <person name="St-Pierre B."/>
            <person name="Chen S."/>
            <person name="Sun C."/>
        </authorList>
    </citation>
    <scope>NUCLEOTIDE SEQUENCE [LARGE SCALE GENOMIC DNA]</scope>
</reference>
<protein>
    <submittedName>
        <fullName evidence="1">Uncharacterized protein</fullName>
    </submittedName>
</protein>
<evidence type="ECO:0000313" key="1">
    <source>
        <dbReference type="EMBL" id="KAI5675439.1"/>
    </source>
</evidence>
<accession>A0ACC0BS07</accession>
<name>A0ACC0BS07_CATRO</name>
<keyword evidence="2" id="KW-1185">Reference proteome</keyword>
<proteinExistence type="predicted"/>
<sequence>MESQEGLETKLGLKANQSVAWFGQRYGECGRYEIECSLPSCVRTPHVDSSISYVEATKEKSVTLGFALVSFGTCSLVPRGTHTPYPAAVNPVERSGISHTRCVTLDDESEDGKSYDLSIKDAPLTVPMDEFQTKMRVTFEQLCITQDIHRHIRVHPLIARR</sequence>
<comment type="caution">
    <text evidence="1">The sequence shown here is derived from an EMBL/GenBank/DDBJ whole genome shotgun (WGS) entry which is preliminary data.</text>
</comment>
<dbReference type="EMBL" id="CM044702">
    <property type="protein sequence ID" value="KAI5675439.1"/>
    <property type="molecule type" value="Genomic_DNA"/>
</dbReference>
<gene>
    <name evidence="1" type="ORF">M9H77_06389</name>
</gene>
<dbReference type="Proteomes" id="UP001060085">
    <property type="component" value="Linkage Group LG02"/>
</dbReference>
<evidence type="ECO:0000313" key="2">
    <source>
        <dbReference type="Proteomes" id="UP001060085"/>
    </source>
</evidence>